<evidence type="ECO:0000313" key="4">
    <source>
        <dbReference type="EMBL" id="EDS39516.1"/>
    </source>
</evidence>
<reference evidence="4" key="1">
    <citation type="submission" date="2007-03" db="EMBL/GenBank/DDBJ databases">
        <title>Annotation of Culex pipiens quinquefasciatus.</title>
        <authorList>
            <consortium name="The Broad Institute Genome Sequencing Platform"/>
            <person name="Atkinson P.W."/>
            <person name="Hemingway J."/>
            <person name="Christensen B.M."/>
            <person name="Higgs S."/>
            <person name="Kodira C."/>
            <person name="Hannick L."/>
            <person name="Megy K."/>
            <person name="O'Leary S."/>
            <person name="Pearson M."/>
            <person name="Haas B.J."/>
            <person name="Mauceli E."/>
            <person name="Wortman J.R."/>
            <person name="Lee N.H."/>
            <person name="Guigo R."/>
            <person name="Stanke M."/>
            <person name="Alvarado L."/>
            <person name="Amedeo P."/>
            <person name="Antoine C.H."/>
            <person name="Arensburger P."/>
            <person name="Bidwell S.L."/>
            <person name="Crawford M."/>
            <person name="Camaro F."/>
            <person name="Devon K."/>
            <person name="Engels R."/>
            <person name="Hammond M."/>
            <person name="Howarth C."/>
            <person name="Koehrsen M."/>
            <person name="Lawson D."/>
            <person name="Montgomery P."/>
            <person name="Nene V."/>
            <person name="Nusbaum C."/>
            <person name="Puiu D."/>
            <person name="Romero-Severson J."/>
            <person name="Severson D.W."/>
            <person name="Shumway M."/>
            <person name="Sisk P."/>
            <person name="Stolte C."/>
            <person name="Zeng Q."/>
            <person name="Eisenstadt E."/>
            <person name="Fraser-Liggett C."/>
            <person name="Strausberg R."/>
            <person name="Galagan J."/>
            <person name="Birren B."/>
            <person name="Collins F.H."/>
        </authorList>
    </citation>
    <scope>NUCLEOTIDE SEQUENCE [LARGE SCALE GENOMIC DNA]</scope>
    <source>
        <strain evidence="4">JHB</strain>
    </source>
</reference>
<evidence type="ECO:0000313" key="6">
    <source>
        <dbReference type="Proteomes" id="UP000002320"/>
    </source>
</evidence>
<accession>B0X314</accession>
<dbReference type="GO" id="GO:0031201">
    <property type="term" value="C:SNARE complex"/>
    <property type="evidence" value="ECO:0007669"/>
    <property type="project" value="TreeGrafter"/>
</dbReference>
<dbReference type="GO" id="GO:0005484">
    <property type="term" value="F:SNAP receptor activity"/>
    <property type="evidence" value="ECO:0007669"/>
    <property type="project" value="TreeGrafter"/>
</dbReference>
<dbReference type="VEuPathDB" id="VectorBase:CPIJ014019"/>
<dbReference type="InterPro" id="IPR010989">
    <property type="entry name" value="SNARE"/>
</dbReference>
<dbReference type="PANTHER" id="PTHR19957">
    <property type="entry name" value="SYNTAXIN"/>
    <property type="match status" value="1"/>
</dbReference>
<dbReference type="eggNOG" id="KOG0810">
    <property type="taxonomic scope" value="Eukaryota"/>
</dbReference>
<keyword evidence="2" id="KW-0812">Transmembrane</keyword>
<dbReference type="SMART" id="SM00397">
    <property type="entry name" value="t_SNARE"/>
    <property type="match status" value="1"/>
</dbReference>
<evidence type="ECO:0000256" key="2">
    <source>
        <dbReference type="SAM" id="Phobius"/>
    </source>
</evidence>
<dbReference type="GO" id="GO:0048278">
    <property type="term" value="P:vesicle docking"/>
    <property type="evidence" value="ECO:0007669"/>
    <property type="project" value="TreeGrafter"/>
</dbReference>
<sequence length="289" mass="34050">MVKDRWNEMNEKSSYKDWEYRFVQEHEFMTLYNQERVLEDLERFTEIGNLIRDLRRNILDIEVHLFSEGFAKARTKIRENGNLCFRIYSAVRAMQTELDNRRDQDDLVSRVRSVQFEGVKQAYIRTYWKYDGVVRRFEDTVRRGDILTSNEALDEAVPSDTLLPQSRPPLQRSTSQSLERARNIVNSLEERHQELLALERSLTEMRDLFVLFSTLVMEHGSILNLVEGNVQLASKHVVSATKELQTAREYQWKTRARGCLCFNQMTFMVIILVVLCVIACLLIVKKIVF</sequence>
<dbReference type="GO" id="GO:0006906">
    <property type="term" value="P:vesicle fusion"/>
    <property type="evidence" value="ECO:0007669"/>
    <property type="project" value="TreeGrafter"/>
</dbReference>
<dbReference type="EMBL" id="DS232305">
    <property type="protein sequence ID" value="EDS39516.1"/>
    <property type="molecule type" value="Genomic_DNA"/>
</dbReference>
<dbReference type="CDD" id="cd15848">
    <property type="entry name" value="SNARE_syntaxin1-like"/>
    <property type="match status" value="1"/>
</dbReference>
<dbReference type="PROSITE" id="PS50192">
    <property type="entry name" value="T_SNARE"/>
    <property type="match status" value="1"/>
</dbReference>
<dbReference type="GO" id="GO:0006886">
    <property type="term" value="P:intracellular protein transport"/>
    <property type="evidence" value="ECO:0007669"/>
    <property type="project" value="TreeGrafter"/>
</dbReference>
<dbReference type="Proteomes" id="UP000002320">
    <property type="component" value="Unassembled WGS sequence"/>
</dbReference>
<dbReference type="OrthoDB" id="10255013at2759"/>
<keyword evidence="2" id="KW-1133">Transmembrane helix</keyword>
<feature type="transmembrane region" description="Helical" evidence="2">
    <location>
        <begin position="265"/>
        <end position="284"/>
    </location>
</feature>
<evidence type="ECO:0000256" key="1">
    <source>
        <dbReference type="ARBA" id="ARBA00009063"/>
    </source>
</evidence>
<proteinExistence type="inferred from homology"/>
<dbReference type="HOGENOM" id="CLU_1016541_0_0_1"/>
<comment type="similarity">
    <text evidence="1">Belongs to the syntaxin family.</text>
</comment>
<dbReference type="Gene3D" id="1.20.5.110">
    <property type="match status" value="1"/>
</dbReference>
<organism>
    <name type="scientific">Culex quinquefasciatus</name>
    <name type="common">Southern house mosquito</name>
    <name type="synonym">Culex pungens</name>
    <dbReference type="NCBI Taxonomy" id="7176"/>
    <lineage>
        <taxon>Eukaryota</taxon>
        <taxon>Metazoa</taxon>
        <taxon>Ecdysozoa</taxon>
        <taxon>Arthropoda</taxon>
        <taxon>Hexapoda</taxon>
        <taxon>Insecta</taxon>
        <taxon>Pterygota</taxon>
        <taxon>Neoptera</taxon>
        <taxon>Endopterygota</taxon>
        <taxon>Diptera</taxon>
        <taxon>Nematocera</taxon>
        <taxon>Culicoidea</taxon>
        <taxon>Culicidae</taxon>
        <taxon>Culicinae</taxon>
        <taxon>Culicini</taxon>
        <taxon>Culex</taxon>
        <taxon>Culex</taxon>
    </lineage>
</organism>
<dbReference type="VEuPathDB" id="VectorBase:CQUJHB004714"/>
<dbReference type="SUPFAM" id="SSF47661">
    <property type="entry name" value="t-snare proteins"/>
    <property type="match status" value="1"/>
</dbReference>
<evidence type="ECO:0000313" key="5">
    <source>
        <dbReference type="EnsemblMetazoa" id="CPIJ014019-PA"/>
    </source>
</evidence>
<reference evidence="5" key="2">
    <citation type="submission" date="2021-02" db="UniProtKB">
        <authorList>
            <consortium name="EnsemblMetazoa"/>
        </authorList>
    </citation>
    <scope>IDENTIFICATION</scope>
    <source>
        <strain evidence="5">JHB</strain>
    </source>
</reference>
<keyword evidence="6" id="KW-1185">Reference proteome</keyword>
<dbReference type="EnsemblMetazoa" id="CPIJ014019-RA">
    <property type="protein sequence ID" value="CPIJ014019-PA"/>
    <property type="gene ID" value="CPIJ014019"/>
</dbReference>
<dbReference type="STRING" id="7176.B0X314"/>
<feature type="domain" description="T-SNARE coiled-coil homology" evidence="3">
    <location>
        <begin position="185"/>
        <end position="247"/>
    </location>
</feature>
<gene>
    <name evidence="5" type="primary">6046913</name>
    <name evidence="4" type="ORF">CpipJ_CPIJ014019</name>
</gene>
<dbReference type="InterPro" id="IPR000727">
    <property type="entry name" value="T_SNARE_dom"/>
</dbReference>
<dbReference type="GO" id="GO:0000149">
    <property type="term" value="F:SNARE binding"/>
    <property type="evidence" value="ECO:0007669"/>
    <property type="project" value="TreeGrafter"/>
</dbReference>
<keyword evidence="2" id="KW-0472">Membrane</keyword>
<dbReference type="GO" id="GO:0012505">
    <property type="term" value="C:endomembrane system"/>
    <property type="evidence" value="ECO:0007669"/>
    <property type="project" value="TreeGrafter"/>
</dbReference>
<dbReference type="InterPro" id="IPR045242">
    <property type="entry name" value="Syntaxin"/>
</dbReference>
<protein>
    <submittedName>
        <fullName evidence="4">Knolle</fullName>
    </submittedName>
</protein>
<dbReference type="KEGG" id="cqu:CpipJ_CPIJ014019"/>
<dbReference type="AlphaFoldDB" id="B0X314"/>
<dbReference type="OMA" id="RWNEMNE"/>
<evidence type="ECO:0000259" key="3">
    <source>
        <dbReference type="PROSITE" id="PS50192"/>
    </source>
</evidence>
<name>B0X314_CULQU</name>
<dbReference type="InParanoid" id="B0X314"/>